<evidence type="ECO:0000256" key="1">
    <source>
        <dbReference type="SAM" id="SignalP"/>
    </source>
</evidence>
<gene>
    <name evidence="2" type="ORF">SAMN04488090_3583</name>
</gene>
<sequence>MKHAYLFFVLLCSLTATAQVHYPDGPSSLRNVIIREKRVYIGFDLGGGYRNQVLVRDRTGRLTASGHGPELVPGIVAGFQRGSWSYETGIYNLPSTIAYSLAFQPSQRGSGSLGIQYAQVPLRVRKNLFGPGQRLNIGLSGGVAALFNYNLPKGVIQLRQVQTSPDTSVLLVDRSKLFRNFSVLLEIGGEVSYRLHKSLYVSGYLRQLIGVERLWGKEFSSVQYPEYGTTTAETRASGLTAGVGLRYHFTIGKSYRSIFD</sequence>
<feature type="chain" id="PRO_5011724671" description="Outer membrane protein beta-barrel domain-containing protein" evidence="1">
    <location>
        <begin position="19"/>
        <end position="260"/>
    </location>
</feature>
<dbReference type="AlphaFoldDB" id="A0A1G9TJD6"/>
<evidence type="ECO:0000313" key="3">
    <source>
        <dbReference type="Proteomes" id="UP000198901"/>
    </source>
</evidence>
<dbReference type="OrthoDB" id="933158at2"/>
<protein>
    <recommendedName>
        <fullName evidence="4">Outer membrane protein beta-barrel domain-containing protein</fullName>
    </recommendedName>
</protein>
<reference evidence="2 3" key="1">
    <citation type="submission" date="2016-10" db="EMBL/GenBank/DDBJ databases">
        <authorList>
            <person name="de Groot N.N."/>
        </authorList>
    </citation>
    <scope>NUCLEOTIDE SEQUENCE [LARGE SCALE GENOMIC DNA]</scope>
    <source>
        <strain evidence="2 3">DSM 21668</strain>
    </source>
</reference>
<dbReference type="EMBL" id="FNGS01000006">
    <property type="protein sequence ID" value="SDM47780.1"/>
    <property type="molecule type" value="Genomic_DNA"/>
</dbReference>
<dbReference type="Proteomes" id="UP000198901">
    <property type="component" value="Unassembled WGS sequence"/>
</dbReference>
<evidence type="ECO:0008006" key="4">
    <source>
        <dbReference type="Google" id="ProtNLM"/>
    </source>
</evidence>
<evidence type="ECO:0000313" key="2">
    <source>
        <dbReference type="EMBL" id="SDM47780.1"/>
    </source>
</evidence>
<keyword evidence="1" id="KW-0732">Signal</keyword>
<keyword evidence="3" id="KW-1185">Reference proteome</keyword>
<name>A0A1G9TJD6_9BACT</name>
<accession>A0A1G9TJD6</accession>
<proteinExistence type="predicted"/>
<dbReference type="RefSeq" id="WP_093205300.1">
    <property type="nucleotide sequence ID" value="NZ_FNGS01000006.1"/>
</dbReference>
<organism evidence="2 3">
    <name type="scientific">Siphonobacter aquaeclarae</name>
    <dbReference type="NCBI Taxonomy" id="563176"/>
    <lineage>
        <taxon>Bacteria</taxon>
        <taxon>Pseudomonadati</taxon>
        <taxon>Bacteroidota</taxon>
        <taxon>Cytophagia</taxon>
        <taxon>Cytophagales</taxon>
        <taxon>Cytophagaceae</taxon>
        <taxon>Siphonobacter</taxon>
    </lineage>
</organism>
<feature type="signal peptide" evidence="1">
    <location>
        <begin position="1"/>
        <end position="18"/>
    </location>
</feature>